<dbReference type="InterPro" id="IPR018673">
    <property type="entry name" value="DUF2141"/>
</dbReference>
<dbReference type="Pfam" id="PF09912">
    <property type="entry name" value="DUF2141"/>
    <property type="match status" value="1"/>
</dbReference>
<gene>
    <name evidence="1" type="ORF">SIL82_14895</name>
</gene>
<keyword evidence="2" id="KW-1185">Reference proteome</keyword>
<evidence type="ECO:0000313" key="2">
    <source>
        <dbReference type="Proteomes" id="UP001279660"/>
    </source>
</evidence>
<organism evidence="1 2">
    <name type="scientific">Sphingomonas echinoides</name>
    <dbReference type="NCBI Taxonomy" id="59803"/>
    <lineage>
        <taxon>Bacteria</taxon>
        <taxon>Pseudomonadati</taxon>
        <taxon>Pseudomonadota</taxon>
        <taxon>Alphaproteobacteria</taxon>
        <taxon>Sphingomonadales</taxon>
        <taxon>Sphingomonadaceae</taxon>
        <taxon>Sphingomonas</taxon>
    </lineage>
</organism>
<sequence>MNRFLSALHPLWSRLALFPFAMLALGAGAPSGVLHVAVDNVRARTGRVHVDLCTQAQFLKDCPTSADAPARIGQTTVTLTGLKPGRYAAQVFYDQNGNGKIDRALFGIPKEGVGFSNDAKIRLAPPKWEEAVFDYDGQEQTIRLKLRYFTGPDAPKQ</sequence>
<name>A0ABU4PQV7_9SPHN</name>
<proteinExistence type="predicted"/>
<dbReference type="EMBL" id="JAWXXV010000001">
    <property type="protein sequence ID" value="MDX5985542.1"/>
    <property type="molecule type" value="Genomic_DNA"/>
</dbReference>
<comment type="caution">
    <text evidence="1">The sequence shown here is derived from an EMBL/GenBank/DDBJ whole genome shotgun (WGS) entry which is preliminary data.</text>
</comment>
<accession>A0ABU4PQV7</accession>
<dbReference type="Proteomes" id="UP001279660">
    <property type="component" value="Unassembled WGS sequence"/>
</dbReference>
<dbReference type="RefSeq" id="WP_010407832.1">
    <property type="nucleotide sequence ID" value="NZ_JAWXXV010000001.1"/>
</dbReference>
<protein>
    <submittedName>
        <fullName evidence="1">DUF2141 domain-containing protein</fullName>
    </submittedName>
</protein>
<reference evidence="1 2" key="1">
    <citation type="submission" date="2023-11" db="EMBL/GenBank/DDBJ databases">
        <title>MicrobeMod: A computational toolkit for identifying prokaryotic methylation and restriction-modification with nanopore sequencing.</title>
        <authorList>
            <person name="Crits-Christoph A."/>
            <person name="Kang S.C."/>
            <person name="Lee H."/>
            <person name="Ostrov N."/>
        </authorList>
    </citation>
    <scope>NUCLEOTIDE SEQUENCE [LARGE SCALE GENOMIC DNA]</scope>
    <source>
        <strain evidence="1 2">ATCC 14820</strain>
    </source>
</reference>
<evidence type="ECO:0000313" key="1">
    <source>
        <dbReference type="EMBL" id="MDX5985542.1"/>
    </source>
</evidence>